<gene>
    <name evidence="1" type="ORF">DXC13_10950</name>
</gene>
<dbReference type="InterPro" id="IPR009057">
    <property type="entry name" value="Homeodomain-like_sf"/>
</dbReference>
<dbReference type="Pfam" id="PF13384">
    <property type="entry name" value="HTH_23"/>
    <property type="match status" value="1"/>
</dbReference>
<dbReference type="SUPFAM" id="SSF46689">
    <property type="entry name" value="Homeodomain-like"/>
    <property type="match status" value="1"/>
</dbReference>
<dbReference type="Gene3D" id="1.10.10.60">
    <property type="entry name" value="Homeodomain-like"/>
    <property type="match status" value="1"/>
</dbReference>
<organism evidence="1 2">
    <name type="scientific">Agathobacter rectalis</name>
    <dbReference type="NCBI Taxonomy" id="39491"/>
    <lineage>
        <taxon>Bacteria</taxon>
        <taxon>Bacillati</taxon>
        <taxon>Bacillota</taxon>
        <taxon>Clostridia</taxon>
        <taxon>Lachnospirales</taxon>
        <taxon>Lachnospiraceae</taxon>
        <taxon>Agathobacter</taxon>
    </lineage>
</organism>
<protein>
    <submittedName>
        <fullName evidence="1">Helix-turn-helix domain-containing protein</fullName>
    </submittedName>
</protein>
<dbReference type="Proteomes" id="UP000260717">
    <property type="component" value="Unassembled WGS sequence"/>
</dbReference>
<dbReference type="AlphaFoldDB" id="A0A3E4WY33"/>
<name>A0A3E4WY33_9FIRM</name>
<evidence type="ECO:0000313" key="2">
    <source>
        <dbReference type="Proteomes" id="UP000260717"/>
    </source>
</evidence>
<reference evidence="1 2" key="1">
    <citation type="submission" date="2018-08" db="EMBL/GenBank/DDBJ databases">
        <title>A genome reference for cultivated species of the human gut microbiota.</title>
        <authorList>
            <person name="Zou Y."/>
            <person name="Xue W."/>
            <person name="Luo G."/>
        </authorList>
    </citation>
    <scope>NUCLEOTIDE SEQUENCE [LARGE SCALE GENOMIC DNA]</scope>
    <source>
        <strain evidence="1 2">OM08-12AT</strain>
    </source>
</reference>
<accession>A0A3E4WY33</accession>
<sequence length="149" mass="17068">MAKGKASEWLDDDKLLLLQGWARDGLSDGQIAENMGISVRTLYRWKNEYWQICHALKKGKDAADREIENALFKRAKGYDYEEIREETKDGKVVKRIVTKKHIPGDTTAQIFWLKNRKPEYWNGGTGFSDEGTEVNIYIPDNERGAGDGE</sequence>
<proteinExistence type="predicted"/>
<dbReference type="EMBL" id="QSTI01000018">
    <property type="protein sequence ID" value="RGM47191.1"/>
    <property type="molecule type" value="Genomic_DNA"/>
</dbReference>
<evidence type="ECO:0000313" key="1">
    <source>
        <dbReference type="EMBL" id="RGM47191.1"/>
    </source>
</evidence>
<dbReference type="RefSeq" id="WP_117715265.1">
    <property type="nucleotide sequence ID" value="NZ_QSTI01000018.1"/>
</dbReference>
<comment type="caution">
    <text evidence="1">The sequence shown here is derived from an EMBL/GenBank/DDBJ whole genome shotgun (WGS) entry which is preliminary data.</text>
</comment>